<protein>
    <recommendedName>
        <fullName evidence="4">DUF2269 family protein</fullName>
    </recommendedName>
</protein>
<comment type="caution">
    <text evidence="2">The sequence shown here is derived from an EMBL/GenBank/DDBJ whole genome shotgun (WGS) entry which is preliminary data.</text>
</comment>
<keyword evidence="1" id="KW-1133">Transmembrane helix</keyword>
<keyword evidence="1" id="KW-0472">Membrane</keyword>
<proteinExistence type="predicted"/>
<gene>
    <name evidence="2" type="ORF">ACFQNG_10455</name>
</gene>
<sequence length="172" mass="19647">MAYRLNLRKKNLLVSIHVLSIVAWFGGAMCMFMLGLYMKNAKNGEQLYYILSDMHLIDATLIRYPALVVFISGVLLSVWTQWGLVKYYWIVIKLVLTTLIIIFGIMFLGDWLSFLLETAHHYGFTALQKHDFQTTSLSLILASAMNILAMTIMTCVTYFKPFGKIKKSAKST</sequence>
<reference evidence="3" key="1">
    <citation type="journal article" date="2019" name="Int. J. Syst. Evol. Microbiol.">
        <title>The Global Catalogue of Microorganisms (GCM) 10K type strain sequencing project: providing services to taxonomists for standard genome sequencing and annotation.</title>
        <authorList>
            <consortium name="The Broad Institute Genomics Platform"/>
            <consortium name="The Broad Institute Genome Sequencing Center for Infectious Disease"/>
            <person name="Wu L."/>
            <person name="Ma J."/>
        </authorList>
    </citation>
    <scope>NUCLEOTIDE SEQUENCE [LARGE SCALE GENOMIC DNA]</scope>
    <source>
        <strain evidence="3">CGMCC 1.12942</strain>
    </source>
</reference>
<organism evidence="2 3">
    <name type="scientific">Laceyella putida</name>
    <dbReference type="NCBI Taxonomy" id="110101"/>
    <lineage>
        <taxon>Bacteria</taxon>
        <taxon>Bacillati</taxon>
        <taxon>Bacillota</taxon>
        <taxon>Bacilli</taxon>
        <taxon>Bacillales</taxon>
        <taxon>Thermoactinomycetaceae</taxon>
        <taxon>Laceyella</taxon>
    </lineage>
</organism>
<feature type="transmembrane region" description="Helical" evidence="1">
    <location>
        <begin position="137"/>
        <end position="159"/>
    </location>
</feature>
<keyword evidence="3" id="KW-1185">Reference proteome</keyword>
<dbReference type="Proteomes" id="UP001596500">
    <property type="component" value="Unassembled WGS sequence"/>
</dbReference>
<dbReference type="RefSeq" id="WP_379864869.1">
    <property type="nucleotide sequence ID" value="NZ_JBHTBW010000027.1"/>
</dbReference>
<evidence type="ECO:0008006" key="4">
    <source>
        <dbReference type="Google" id="ProtNLM"/>
    </source>
</evidence>
<dbReference type="EMBL" id="JBHTBW010000027">
    <property type="protein sequence ID" value="MFC7441569.1"/>
    <property type="molecule type" value="Genomic_DNA"/>
</dbReference>
<name>A0ABW2RKS0_9BACL</name>
<evidence type="ECO:0000313" key="2">
    <source>
        <dbReference type="EMBL" id="MFC7441569.1"/>
    </source>
</evidence>
<keyword evidence="1" id="KW-0812">Transmembrane</keyword>
<feature type="transmembrane region" description="Helical" evidence="1">
    <location>
        <begin position="87"/>
        <end position="108"/>
    </location>
</feature>
<accession>A0ABW2RKS0</accession>
<evidence type="ECO:0000256" key="1">
    <source>
        <dbReference type="SAM" id="Phobius"/>
    </source>
</evidence>
<evidence type="ECO:0000313" key="3">
    <source>
        <dbReference type="Proteomes" id="UP001596500"/>
    </source>
</evidence>
<feature type="transmembrane region" description="Helical" evidence="1">
    <location>
        <begin position="12"/>
        <end position="38"/>
    </location>
</feature>
<feature type="transmembrane region" description="Helical" evidence="1">
    <location>
        <begin position="61"/>
        <end position="80"/>
    </location>
</feature>